<gene>
    <name evidence="2" type="ORF">DM558_12380</name>
</gene>
<dbReference type="AlphaFoldDB" id="A0A3Q9JN39"/>
<accession>A0A3Q9JN39</accession>
<dbReference type="EMBL" id="CP029822">
    <property type="protein sequence ID" value="AZS51516.1"/>
    <property type="molecule type" value="Genomic_DNA"/>
</dbReference>
<keyword evidence="1" id="KW-0812">Transmembrane</keyword>
<keyword evidence="1" id="KW-1133">Transmembrane helix</keyword>
<feature type="transmembrane region" description="Helical" evidence="1">
    <location>
        <begin position="12"/>
        <end position="34"/>
    </location>
</feature>
<name>A0A3Q9JN39_9GAMM</name>
<organism evidence="2 3">
    <name type="scientific">Entomomonas moraniae</name>
    <dbReference type="NCBI Taxonomy" id="2213226"/>
    <lineage>
        <taxon>Bacteria</taxon>
        <taxon>Pseudomonadati</taxon>
        <taxon>Pseudomonadota</taxon>
        <taxon>Gammaproteobacteria</taxon>
        <taxon>Pseudomonadales</taxon>
        <taxon>Pseudomonadaceae</taxon>
        <taxon>Entomomonas</taxon>
    </lineage>
</organism>
<reference evidence="3" key="1">
    <citation type="submission" date="2018-06" db="EMBL/GenBank/DDBJ databases">
        <title>Complete genome of Pseudomonas insecticola strain QZS01.</title>
        <authorList>
            <person name="Wang J."/>
            <person name="Su Q."/>
        </authorList>
    </citation>
    <scope>NUCLEOTIDE SEQUENCE [LARGE SCALE GENOMIC DNA]</scope>
    <source>
        <strain evidence="3">QZS01</strain>
    </source>
</reference>
<evidence type="ECO:0000313" key="2">
    <source>
        <dbReference type="EMBL" id="AZS51516.1"/>
    </source>
</evidence>
<dbReference type="KEGG" id="emo:DM558_12380"/>
<evidence type="ECO:0000313" key="3">
    <source>
        <dbReference type="Proteomes" id="UP000273143"/>
    </source>
</evidence>
<evidence type="ECO:0000256" key="1">
    <source>
        <dbReference type="SAM" id="Phobius"/>
    </source>
</evidence>
<keyword evidence="1" id="KW-0472">Membrane</keyword>
<dbReference type="Proteomes" id="UP000273143">
    <property type="component" value="Chromosome"/>
</dbReference>
<proteinExistence type="predicted"/>
<protein>
    <recommendedName>
        <fullName evidence="4">DUF1523 family protein</fullName>
    </recommendedName>
</protein>
<feature type="transmembrane region" description="Helical" evidence="1">
    <location>
        <begin position="147"/>
        <end position="165"/>
    </location>
</feature>
<dbReference type="RefSeq" id="WP_127164266.1">
    <property type="nucleotide sequence ID" value="NZ_CP029822.1"/>
</dbReference>
<evidence type="ECO:0008006" key="4">
    <source>
        <dbReference type="Google" id="ProtNLM"/>
    </source>
</evidence>
<keyword evidence="3" id="KW-1185">Reference proteome</keyword>
<sequence>MKRKYLDMVLTVLRVFVFKVLFFLFLTFCFLHFLSFYDARYANKDILHSDFRIAIFKKDGTFYPLQLSGLDKLTTGNTSFFSKEASGKKSWFEQGTPFCFSYNILKNDGISQIETKLKTDDRTVWSTYEVINGNIIPIKSKIYSFDYMPMAVILSVFIMLLFNTLKKVIKKFK</sequence>